<dbReference type="CDD" id="cd00009">
    <property type="entry name" value="AAA"/>
    <property type="match status" value="1"/>
</dbReference>
<dbReference type="InterPro" id="IPR003593">
    <property type="entry name" value="AAA+_ATPase"/>
</dbReference>
<evidence type="ECO:0000256" key="1">
    <source>
        <dbReference type="SAM" id="MobiDB-lite"/>
    </source>
</evidence>
<dbReference type="Pfam" id="PF07728">
    <property type="entry name" value="AAA_5"/>
    <property type="match status" value="1"/>
</dbReference>
<dbReference type="EMBL" id="CP117522">
    <property type="protein sequence ID" value="WNE99555.1"/>
    <property type="molecule type" value="Genomic_DNA"/>
</dbReference>
<feature type="compositionally biased region" description="Pro residues" evidence="1">
    <location>
        <begin position="62"/>
        <end position="78"/>
    </location>
</feature>
<feature type="domain" description="AAA+ ATPase" evidence="2">
    <location>
        <begin position="138"/>
        <end position="325"/>
    </location>
</feature>
<dbReference type="InterPro" id="IPR027417">
    <property type="entry name" value="P-loop_NTPase"/>
</dbReference>
<dbReference type="SMART" id="SM00382">
    <property type="entry name" value="AAA"/>
    <property type="match status" value="1"/>
</dbReference>
<name>A0ABY9V6B5_9ACTN</name>
<accession>A0ABY9V6B5</accession>
<feature type="region of interest" description="Disordered" evidence="1">
    <location>
        <begin position="1"/>
        <end position="121"/>
    </location>
</feature>
<reference evidence="3 4" key="1">
    <citation type="submission" date="2023-02" db="EMBL/GenBank/DDBJ databases">
        <title>Streptomyces sp. SCA4-21 with antifungal activity against Fusarium oxysporum f. sp. cubense, Streptomyces sp. SCA2-17 with antifungal activity against Fusarium oxysporum f. sp. cubense.</title>
        <authorList>
            <person name="Qi D."/>
        </authorList>
    </citation>
    <scope>NUCLEOTIDE SEQUENCE [LARGE SCALE GENOMIC DNA]</scope>
    <source>
        <strain evidence="3 4">SCA4-21</strain>
    </source>
</reference>
<evidence type="ECO:0000259" key="2">
    <source>
        <dbReference type="SMART" id="SM00382"/>
    </source>
</evidence>
<sequence length="394" mass="42396">MTARSGDGGRDDDRPRSLPPASRDAASGRDGAGPVPEGDEPVPDSGFTIDYSGPAWYQQNPRPGPPPAPPAPDGPAPDAPASWRLFRGDGVARPAPLPPAPPWRRFGGAGRPGAAGHAPPPYLISPRHADVVNAALHLRRPLLVTGQPGTGKSSLAHAVAHELGLGEVLRWPVNSRSTVQDALYRYDAVGRLRETTMSRDHGRPEPDIGSFMRLGPLGTALVPGPRPRVLLIDELDKGDVDLPNDLLTVFEEGEFEIPELSRLSDEQPEVLVPTLRIDEKTVVVRGRVRCAEFPVVVITSNGERDFPPAFLRRCVRLELPPPDEHRLRAIVAAHLGEDALHEVDDLLQAFLRRRAPGELATDQLLNAVFLRAGGVDLDADGLLDAVLHRLSGAV</sequence>
<dbReference type="RefSeq" id="WP_311038062.1">
    <property type="nucleotide sequence ID" value="NZ_CP117522.1"/>
</dbReference>
<dbReference type="Proteomes" id="UP001305606">
    <property type="component" value="Chromosome"/>
</dbReference>
<keyword evidence="4" id="KW-1185">Reference proteome</keyword>
<organism evidence="3 4">
    <name type="scientific">Streptomyces luomodiensis</name>
    <dbReference type="NCBI Taxonomy" id="3026192"/>
    <lineage>
        <taxon>Bacteria</taxon>
        <taxon>Bacillati</taxon>
        <taxon>Actinomycetota</taxon>
        <taxon>Actinomycetes</taxon>
        <taxon>Kitasatosporales</taxon>
        <taxon>Streptomycetaceae</taxon>
        <taxon>Streptomyces</taxon>
    </lineage>
</organism>
<dbReference type="SUPFAM" id="SSF52540">
    <property type="entry name" value="P-loop containing nucleoside triphosphate hydrolases"/>
    <property type="match status" value="1"/>
</dbReference>
<feature type="compositionally biased region" description="Basic and acidic residues" evidence="1">
    <location>
        <begin position="7"/>
        <end position="16"/>
    </location>
</feature>
<dbReference type="InterPro" id="IPR011704">
    <property type="entry name" value="ATPase_dyneun-rel_AAA"/>
</dbReference>
<evidence type="ECO:0000313" key="3">
    <source>
        <dbReference type="EMBL" id="WNE99555.1"/>
    </source>
</evidence>
<dbReference type="Gene3D" id="3.40.50.300">
    <property type="entry name" value="P-loop containing nucleotide triphosphate hydrolases"/>
    <property type="match status" value="1"/>
</dbReference>
<protein>
    <submittedName>
        <fullName evidence="3">MoxR family ATPase</fullName>
    </submittedName>
</protein>
<gene>
    <name evidence="3" type="ORF">PS467_31600</name>
</gene>
<proteinExistence type="predicted"/>
<evidence type="ECO:0000313" key="4">
    <source>
        <dbReference type="Proteomes" id="UP001305606"/>
    </source>
</evidence>